<dbReference type="Pfam" id="PF13181">
    <property type="entry name" value="TPR_8"/>
    <property type="match status" value="1"/>
</dbReference>
<keyword evidence="1" id="KW-0802">TPR repeat</keyword>
<dbReference type="Proteomes" id="UP000316770">
    <property type="component" value="Chromosome"/>
</dbReference>
<keyword evidence="2" id="KW-1133">Transmembrane helix</keyword>
<feature type="transmembrane region" description="Helical" evidence="2">
    <location>
        <begin position="29"/>
        <end position="48"/>
    </location>
</feature>
<dbReference type="AlphaFoldDB" id="A0A518IUN4"/>
<evidence type="ECO:0000313" key="4">
    <source>
        <dbReference type="Proteomes" id="UP000316770"/>
    </source>
</evidence>
<protein>
    <submittedName>
        <fullName evidence="3">Tetratricopeptide repeat protein</fullName>
    </submittedName>
</protein>
<organism evidence="3 4">
    <name type="scientific">Rosistilla oblonga</name>
    <dbReference type="NCBI Taxonomy" id="2527990"/>
    <lineage>
        <taxon>Bacteria</taxon>
        <taxon>Pseudomonadati</taxon>
        <taxon>Planctomycetota</taxon>
        <taxon>Planctomycetia</taxon>
        <taxon>Pirellulales</taxon>
        <taxon>Pirellulaceae</taxon>
        <taxon>Rosistilla</taxon>
    </lineage>
</organism>
<keyword evidence="2" id="KW-0472">Membrane</keyword>
<feature type="transmembrane region" description="Helical" evidence="2">
    <location>
        <begin position="138"/>
        <end position="158"/>
    </location>
</feature>
<dbReference type="PROSITE" id="PS50005">
    <property type="entry name" value="TPR"/>
    <property type="match status" value="1"/>
</dbReference>
<feature type="repeat" description="TPR" evidence="1">
    <location>
        <begin position="374"/>
        <end position="407"/>
    </location>
</feature>
<evidence type="ECO:0000256" key="1">
    <source>
        <dbReference type="PROSITE-ProRule" id="PRU00339"/>
    </source>
</evidence>
<name>A0A518IUN4_9BACT</name>
<evidence type="ECO:0000313" key="3">
    <source>
        <dbReference type="EMBL" id="QDV56801.1"/>
    </source>
</evidence>
<gene>
    <name evidence="3" type="ORF">Mal33_28010</name>
</gene>
<keyword evidence="2" id="KW-0812">Transmembrane</keyword>
<dbReference type="EMBL" id="CP036318">
    <property type="protein sequence ID" value="QDV56801.1"/>
    <property type="molecule type" value="Genomic_DNA"/>
</dbReference>
<accession>A0A518IUN4</accession>
<reference evidence="3 4" key="1">
    <citation type="submission" date="2019-02" db="EMBL/GenBank/DDBJ databases">
        <title>Deep-cultivation of Planctomycetes and their phenomic and genomic characterization uncovers novel biology.</title>
        <authorList>
            <person name="Wiegand S."/>
            <person name="Jogler M."/>
            <person name="Boedeker C."/>
            <person name="Pinto D."/>
            <person name="Vollmers J."/>
            <person name="Rivas-Marin E."/>
            <person name="Kohn T."/>
            <person name="Peeters S.H."/>
            <person name="Heuer A."/>
            <person name="Rast P."/>
            <person name="Oberbeckmann S."/>
            <person name="Bunk B."/>
            <person name="Jeske O."/>
            <person name="Meyerdierks A."/>
            <person name="Storesund J.E."/>
            <person name="Kallscheuer N."/>
            <person name="Luecker S."/>
            <person name="Lage O.M."/>
            <person name="Pohl T."/>
            <person name="Merkel B.J."/>
            <person name="Hornburger P."/>
            <person name="Mueller R.-W."/>
            <person name="Bruemmer F."/>
            <person name="Labrenz M."/>
            <person name="Spormann A.M."/>
            <person name="Op den Camp H."/>
            <person name="Overmann J."/>
            <person name="Amann R."/>
            <person name="Jetten M.S.M."/>
            <person name="Mascher T."/>
            <person name="Medema M.H."/>
            <person name="Devos D.P."/>
            <person name="Kaster A.-K."/>
            <person name="Ovreas L."/>
            <person name="Rohde M."/>
            <person name="Galperin M.Y."/>
            <person name="Jogler C."/>
        </authorList>
    </citation>
    <scope>NUCLEOTIDE SEQUENCE [LARGE SCALE GENOMIC DNA]</scope>
    <source>
        <strain evidence="3 4">Mal33</strain>
    </source>
</reference>
<sequence length="432" mass="47884">MEEAVVFGSETCLLKMNALRNIRDPNRSLFRRWTLSFVVGAAMLGWGWSLVSSRLAGGILLPFAWRDVAAVHIACGLPIAWMLRQWFWRSRFAAKHSVAADLIIGASLLAGFRLLFWSEVDGDAPTEMLVRSNAVTRTAASLVAAFGIVSLASVWGAAGKRGSASDAFPLQGSHWLCGCLVVLLVPAVYELARCQSETKRAFEYVEQSRLGEAAELLRHCLVLRPHLQHEGQEIQLSLQSLAAAIERVRLQTKSSLPREASESQQIRRAVQFAILGQRDRAIALLQPLSDSNSFAFNGGDELLGTLYQDRRDWKQSIAHFHRAADAWSVAPESPTRQSHLAKSIQGVAFGLRKQGEVEQAAAAYRKLLQVAPTAETYFLLAQFYEDIQETARATRHARLAIELSPEQYASAGQQLLAKMQTNHFGCFQLLRD</sequence>
<feature type="transmembrane region" description="Helical" evidence="2">
    <location>
        <begin position="68"/>
        <end position="87"/>
    </location>
</feature>
<dbReference type="InterPro" id="IPR019734">
    <property type="entry name" value="TPR_rpt"/>
</dbReference>
<feature type="transmembrane region" description="Helical" evidence="2">
    <location>
        <begin position="170"/>
        <end position="189"/>
    </location>
</feature>
<dbReference type="InterPro" id="IPR011990">
    <property type="entry name" value="TPR-like_helical_dom_sf"/>
</dbReference>
<keyword evidence="4" id="KW-1185">Reference proteome</keyword>
<feature type="transmembrane region" description="Helical" evidence="2">
    <location>
        <begin position="99"/>
        <end position="118"/>
    </location>
</feature>
<dbReference type="Gene3D" id="1.25.40.10">
    <property type="entry name" value="Tetratricopeptide repeat domain"/>
    <property type="match status" value="1"/>
</dbReference>
<proteinExistence type="predicted"/>
<evidence type="ECO:0000256" key="2">
    <source>
        <dbReference type="SAM" id="Phobius"/>
    </source>
</evidence>
<dbReference type="SUPFAM" id="SSF48452">
    <property type="entry name" value="TPR-like"/>
    <property type="match status" value="1"/>
</dbReference>